<evidence type="ECO:0000313" key="2">
    <source>
        <dbReference type="Proteomes" id="UP000799444"/>
    </source>
</evidence>
<evidence type="ECO:0000313" key="1">
    <source>
        <dbReference type="EMBL" id="KAF2728126.1"/>
    </source>
</evidence>
<comment type="caution">
    <text evidence="1">The sequence shown here is derived from an EMBL/GenBank/DDBJ whole genome shotgun (WGS) entry which is preliminary data.</text>
</comment>
<reference evidence="1" key="1">
    <citation type="journal article" date="2020" name="Stud. Mycol.">
        <title>101 Dothideomycetes genomes: a test case for predicting lifestyles and emergence of pathogens.</title>
        <authorList>
            <person name="Haridas S."/>
            <person name="Albert R."/>
            <person name="Binder M."/>
            <person name="Bloem J."/>
            <person name="Labutti K."/>
            <person name="Salamov A."/>
            <person name="Andreopoulos B."/>
            <person name="Baker S."/>
            <person name="Barry K."/>
            <person name="Bills G."/>
            <person name="Bluhm B."/>
            <person name="Cannon C."/>
            <person name="Castanera R."/>
            <person name="Culley D."/>
            <person name="Daum C."/>
            <person name="Ezra D."/>
            <person name="Gonzalez J."/>
            <person name="Henrissat B."/>
            <person name="Kuo A."/>
            <person name="Liang C."/>
            <person name="Lipzen A."/>
            <person name="Lutzoni F."/>
            <person name="Magnuson J."/>
            <person name="Mondo S."/>
            <person name="Nolan M."/>
            <person name="Ohm R."/>
            <person name="Pangilinan J."/>
            <person name="Park H.-J."/>
            <person name="Ramirez L."/>
            <person name="Alfaro M."/>
            <person name="Sun H."/>
            <person name="Tritt A."/>
            <person name="Yoshinaga Y."/>
            <person name="Zwiers L.-H."/>
            <person name="Turgeon B."/>
            <person name="Goodwin S."/>
            <person name="Spatafora J."/>
            <person name="Crous P."/>
            <person name="Grigoriev I."/>
        </authorList>
    </citation>
    <scope>NUCLEOTIDE SEQUENCE</scope>
    <source>
        <strain evidence="1">CBS 125425</strain>
    </source>
</reference>
<organism evidence="1 2">
    <name type="scientific">Polyplosphaeria fusca</name>
    <dbReference type="NCBI Taxonomy" id="682080"/>
    <lineage>
        <taxon>Eukaryota</taxon>
        <taxon>Fungi</taxon>
        <taxon>Dikarya</taxon>
        <taxon>Ascomycota</taxon>
        <taxon>Pezizomycotina</taxon>
        <taxon>Dothideomycetes</taxon>
        <taxon>Pleosporomycetidae</taxon>
        <taxon>Pleosporales</taxon>
        <taxon>Tetraplosphaeriaceae</taxon>
        <taxon>Polyplosphaeria</taxon>
    </lineage>
</organism>
<proteinExistence type="predicted"/>
<protein>
    <submittedName>
        <fullName evidence="1">Uncharacterized protein</fullName>
    </submittedName>
</protein>
<dbReference type="AlphaFoldDB" id="A0A9P4QNQ4"/>
<dbReference type="OrthoDB" id="4790878at2759"/>
<name>A0A9P4QNQ4_9PLEO</name>
<gene>
    <name evidence="1" type="ORF">EJ04DRAFT_581557</name>
</gene>
<dbReference type="Proteomes" id="UP000799444">
    <property type="component" value="Unassembled WGS sequence"/>
</dbReference>
<accession>A0A9P4QNQ4</accession>
<sequence>MSRKPLNKDRTKSNVLKYTCKKLYMDTRGLGLKYNPVIFTDSDFQPSWKNSIQLSDSLAPSRQRVFRAIVRDDYDMLCRGYVRSVDGRTETPGVIGYTMKSISKMMRFCQLHPNIHVVWRTHALYDYRTLILLGLAYLRAFRNTQDHNSLMAGRGFRDSVEMLAMDLSWNRRTDCQDAPNLRILPCDPMLNRKWFRDSFRRIKKEFGEDVPDEVVHDMTELAVSWWTNGI</sequence>
<dbReference type="EMBL" id="ML996294">
    <property type="protein sequence ID" value="KAF2728126.1"/>
    <property type="molecule type" value="Genomic_DNA"/>
</dbReference>
<keyword evidence="2" id="KW-1185">Reference proteome</keyword>